<keyword evidence="1" id="KW-0175">Coiled coil</keyword>
<accession>A0ABP1HCH7</accession>
<evidence type="ECO:0000256" key="1">
    <source>
        <dbReference type="SAM" id="Coils"/>
    </source>
</evidence>
<protein>
    <submittedName>
        <fullName evidence="2">Hypothetical_protein</fullName>
    </submittedName>
</protein>
<comment type="caution">
    <text evidence="2">The sequence shown here is derived from an EMBL/GenBank/DDBJ whole genome shotgun (WGS) entry which is preliminary data.</text>
</comment>
<sequence length="123" mass="14435">MTQPNFYIPKVLSSLKSFHIPQVETNLSGKPVIKVSELKLKNYVDIDVDDENFSDDFGVINPEVQFRMQIANKKLEMFEMLESIEILYQAMDQLEQNMDRLSRNNEKLKDYLLDENDDDDVEV</sequence>
<organism evidence="2 3">
    <name type="scientific">Hexamita inflata</name>
    <dbReference type="NCBI Taxonomy" id="28002"/>
    <lineage>
        <taxon>Eukaryota</taxon>
        <taxon>Metamonada</taxon>
        <taxon>Diplomonadida</taxon>
        <taxon>Hexamitidae</taxon>
        <taxon>Hexamitinae</taxon>
        <taxon>Hexamita</taxon>
    </lineage>
</organism>
<proteinExistence type="predicted"/>
<gene>
    <name evidence="2" type="ORF">HINF_LOCUS11895</name>
</gene>
<keyword evidence="3" id="KW-1185">Reference proteome</keyword>
<name>A0ABP1HCH7_9EUKA</name>
<reference evidence="2 3" key="1">
    <citation type="submission" date="2024-07" db="EMBL/GenBank/DDBJ databases">
        <authorList>
            <person name="Akdeniz Z."/>
        </authorList>
    </citation>
    <scope>NUCLEOTIDE SEQUENCE [LARGE SCALE GENOMIC DNA]</scope>
</reference>
<evidence type="ECO:0000313" key="3">
    <source>
        <dbReference type="Proteomes" id="UP001642409"/>
    </source>
</evidence>
<evidence type="ECO:0000313" key="2">
    <source>
        <dbReference type="EMBL" id="CAL5991063.1"/>
    </source>
</evidence>
<feature type="coiled-coil region" evidence="1">
    <location>
        <begin position="84"/>
        <end position="118"/>
    </location>
</feature>
<dbReference type="Proteomes" id="UP001642409">
    <property type="component" value="Unassembled WGS sequence"/>
</dbReference>
<dbReference type="EMBL" id="CAXDID020000026">
    <property type="protein sequence ID" value="CAL5991063.1"/>
    <property type="molecule type" value="Genomic_DNA"/>
</dbReference>